<gene>
    <name evidence="1" type="ORF">NGM45_09160</name>
</gene>
<protein>
    <recommendedName>
        <fullName evidence="3">DUF4145 domain-containing protein</fullName>
    </recommendedName>
</protein>
<comment type="caution">
    <text evidence="1">The sequence shown here is derived from an EMBL/GenBank/DDBJ whole genome shotgun (WGS) entry which is preliminary data.</text>
</comment>
<reference evidence="1" key="1">
    <citation type="submission" date="2022-10" db="EMBL/GenBank/DDBJ databases">
        <title>De novo draft assembly of the Pseudomonas pretiosus genome isolated from the plants rhizorohere.</title>
        <authorList>
            <person name="Robas M."/>
            <person name="Fernandez V.M."/>
            <person name="Provanza A."/>
            <person name="Jimenez P.A."/>
        </authorList>
    </citation>
    <scope>NUCLEOTIDE SEQUENCE</scope>
    <source>
        <strain evidence="1">SAICEU11T</strain>
    </source>
</reference>
<dbReference type="EMBL" id="JAOXJG010000005">
    <property type="protein sequence ID" value="MCW1239239.1"/>
    <property type="molecule type" value="Genomic_DNA"/>
</dbReference>
<dbReference type="Proteomes" id="UP001060566">
    <property type="component" value="Unassembled WGS sequence"/>
</dbReference>
<keyword evidence="2" id="KW-1185">Reference proteome</keyword>
<evidence type="ECO:0008006" key="3">
    <source>
        <dbReference type="Google" id="ProtNLM"/>
    </source>
</evidence>
<dbReference type="GeneID" id="301198002"/>
<dbReference type="RefSeq" id="WP_264461558.1">
    <property type="nucleotide sequence ID" value="NZ_JAOXJG010000005.1"/>
</dbReference>
<accession>A0ABT3EQZ3</accession>
<organism evidence="1 2">
    <name type="scientific">Bacillus pretiosus</name>
    <dbReference type="NCBI Taxonomy" id="2983392"/>
    <lineage>
        <taxon>Bacteria</taxon>
        <taxon>Bacillati</taxon>
        <taxon>Bacillota</taxon>
        <taxon>Bacilli</taxon>
        <taxon>Bacillales</taxon>
        <taxon>Bacillaceae</taxon>
        <taxon>Bacillus</taxon>
    </lineage>
</organism>
<name>A0ABT3EQZ3_9BACI</name>
<evidence type="ECO:0000313" key="1">
    <source>
        <dbReference type="EMBL" id="MCW1239239.1"/>
    </source>
</evidence>
<sequence>MLPIKTKKLQQYLTENLSEMYLDYSGGGTFNFPKFDLFARDYLRFAEHELLQLQKNTNIIEHIHLINCVSHLKRAIDCQLDTCFYILNLQVFKKKNLSLNAKLSFLKSAGIFNTFSLSRFNTIRNKMEHDYKIPDIEDIETYYDLVSALVSILESLIGILSHSSEIGMRKNNTNDTHDYFSIDYIWDDVPKIKCTIDRDLINFKMTDNLDTFISECKKEYTPQEEIIISSEDRDNFPYFLKILVLLSRRHGYISDKYILDELQNIQ</sequence>
<proteinExistence type="predicted"/>
<evidence type="ECO:0000313" key="2">
    <source>
        <dbReference type="Proteomes" id="UP001060566"/>
    </source>
</evidence>